<accession>A0A0A9I133</accession>
<proteinExistence type="predicted"/>
<dbReference type="EMBL" id="GBRH01159013">
    <property type="protein sequence ID" value="JAE38883.1"/>
    <property type="molecule type" value="Transcribed_RNA"/>
</dbReference>
<name>A0A0A9I133_ARUDO</name>
<protein>
    <submittedName>
        <fullName evidence="1">Uncharacterized protein</fullName>
    </submittedName>
</protein>
<organism evidence="1">
    <name type="scientific">Arundo donax</name>
    <name type="common">Giant reed</name>
    <name type="synonym">Donax arundinaceus</name>
    <dbReference type="NCBI Taxonomy" id="35708"/>
    <lineage>
        <taxon>Eukaryota</taxon>
        <taxon>Viridiplantae</taxon>
        <taxon>Streptophyta</taxon>
        <taxon>Embryophyta</taxon>
        <taxon>Tracheophyta</taxon>
        <taxon>Spermatophyta</taxon>
        <taxon>Magnoliopsida</taxon>
        <taxon>Liliopsida</taxon>
        <taxon>Poales</taxon>
        <taxon>Poaceae</taxon>
        <taxon>PACMAD clade</taxon>
        <taxon>Arundinoideae</taxon>
        <taxon>Arundineae</taxon>
        <taxon>Arundo</taxon>
    </lineage>
</organism>
<dbReference type="AlphaFoldDB" id="A0A0A9I133"/>
<sequence length="17" mass="2040">MHRPSLLLSRKEAKFVQ</sequence>
<reference evidence="1" key="2">
    <citation type="journal article" date="2015" name="Data Brief">
        <title>Shoot transcriptome of the giant reed, Arundo donax.</title>
        <authorList>
            <person name="Barrero R.A."/>
            <person name="Guerrero F.D."/>
            <person name="Moolhuijzen P."/>
            <person name="Goolsby J.A."/>
            <person name="Tidwell J."/>
            <person name="Bellgard S.E."/>
            <person name="Bellgard M.I."/>
        </authorList>
    </citation>
    <scope>NUCLEOTIDE SEQUENCE</scope>
    <source>
        <tissue evidence="1">Shoot tissue taken approximately 20 cm above the soil surface</tissue>
    </source>
</reference>
<reference evidence="1" key="1">
    <citation type="submission" date="2014-09" db="EMBL/GenBank/DDBJ databases">
        <authorList>
            <person name="Magalhaes I.L.F."/>
            <person name="Oliveira U."/>
            <person name="Santos F.R."/>
            <person name="Vidigal T.H.D.A."/>
            <person name="Brescovit A.D."/>
            <person name="Santos A.J."/>
        </authorList>
    </citation>
    <scope>NUCLEOTIDE SEQUENCE</scope>
    <source>
        <tissue evidence="1">Shoot tissue taken approximately 20 cm above the soil surface</tissue>
    </source>
</reference>
<evidence type="ECO:0000313" key="1">
    <source>
        <dbReference type="EMBL" id="JAE38883.1"/>
    </source>
</evidence>